<dbReference type="Proteomes" id="UP000271098">
    <property type="component" value="Unassembled WGS sequence"/>
</dbReference>
<evidence type="ECO:0000313" key="2">
    <source>
        <dbReference type="Proteomes" id="UP000271098"/>
    </source>
</evidence>
<sequence>MRIIKFSPDERLLCVQYDDFSVGLELYQVNAEKKSVKLLKSHNISMHWFVYYPYSQLLVVSSGASSALLNPFVIQVSVVSFFCCIF</sequence>
<dbReference type="WBParaSite" id="GPUH_0002627601-mRNA-1">
    <property type="protein sequence ID" value="GPUH_0002627601-mRNA-1"/>
    <property type="gene ID" value="GPUH_0002627601"/>
</dbReference>
<dbReference type="EMBL" id="UYRT01109554">
    <property type="protein sequence ID" value="VDN45292.1"/>
    <property type="molecule type" value="Genomic_DNA"/>
</dbReference>
<proteinExistence type="predicted"/>
<accession>A0A183EZ55</accession>
<dbReference type="GO" id="GO:0005765">
    <property type="term" value="C:lysosomal membrane"/>
    <property type="evidence" value="ECO:0007669"/>
    <property type="project" value="TreeGrafter"/>
</dbReference>
<gene>
    <name evidence="1" type="ORF">GPUH_LOCUS26246</name>
</gene>
<evidence type="ECO:0000313" key="1">
    <source>
        <dbReference type="EMBL" id="VDN45292.1"/>
    </source>
</evidence>
<protein>
    <submittedName>
        <fullName evidence="3">ANAPC4_WD40 domain-containing protein</fullName>
    </submittedName>
</protein>
<dbReference type="OrthoDB" id="26384at2759"/>
<dbReference type="GO" id="GO:0031902">
    <property type="term" value="C:late endosome membrane"/>
    <property type="evidence" value="ECO:0007669"/>
    <property type="project" value="TreeGrafter"/>
</dbReference>
<dbReference type="PANTHER" id="PTHR12897">
    <property type="entry name" value="COLON CANCER-ASSOCIATED PROTEIN MIC1"/>
    <property type="match status" value="1"/>
</dbReference>
<dbReference type="GO" id="GO:0010506">
    <property type="term" value="P:regulation of autophagy"/>
    <property type="evidence" value="ECO:0007669"/>
    <property type="project" value="InterPro"/>
</dbReference>
<reference evidence="3" key="1">
    <citation type="submission" date="2016-06" db="UniProtKB">
        <authorList>
            <consortium name="WormBaseParasite"/>
        </authorList>
    </citation>
    <scope>IDENTIFICATION</scope>
</reference>
<name>A0A183EZ55_9BILA</name>
<dbReference type="SUPFAM" id="SSF50960">
    <property type="entry name" value="TolB, C-terminal domain"/>
    <property type="match status" value="1"/>
</dbReference>
<dbReference type="PANTHER" id="PTHR12897:SF4">
    <property type="entry name" value="REGULATOR OF MON1-CCZ1 COMPLEX"/>
    <property type="match status" value="1"/>
</dbReference>
<reference evidence="1 2" key="2">
    <citation type="submission" date="2018-11" db="EMBL/GenBank/DDBJ databases">
        <authorList>
            <consortium name="Pathogen Informatics"/>
        </authorList>
    </citation>
    <scope>NUCLEOTIDE SEQUENCE [LARGE SCALE GENOMIC DNA]</scope>
</reference>
<dbReference type="GO" id="GO:0035658">
    <property type="term" value="C:Mon1-Ccz1 complex"/>
    <property type="evidence" value="ECO:0007669"/>
    <property type="project" value="InterPro"/>
</dbReference>
<evidence type="ECO:0000313" key="3">
    <source>
        <dbReference type="WBParaSite" id="GPUH_0002627601-mRNA-1"/>
    </source>
</evidence>
<dbReference type="InterPro" id="IPR040371">
    <property type="entry name" value="RMC1"/>
</dbReference>
<organism evidence="3">
    <name type="scientific">Gongylonema pulchrum</name>
    <dbReference type="NCBI Taxonomy" id="637853"/>
    <lineage>
        <taxon>Eukaryota</taxon>
        <taxon>Metazoa</taxon>
        <taxon>Ecdysozoa</taxon>
        <taxon>Nematoda</taxon>
        <taxon>Chromadorea</taxon>
        <taxon>Rhabditida</taxon>
        <taxon>Spirurina</taxon>
        <taxon>Spiruromorpha</taxon>
        <taxon>Spiruroidea</taxon>
        <taxon>Gongylonematidae</taxon>
        <taxon>Gongylonema</taxon>
    </lineage>
</organism>
<dbReference type="AlphaFoldDB" id="A0A183EZ55"/>
<keyword evidence="2" id="KW-1185">Reference proteome</keyword>